<feature type="coiled-coil region" evidence="1">
    <location>
        <begin position="29"/>
        <end position="77"/>
    </location>
</feature>
<dbReference type="OrthoDB" id="3691987at2"/>
<keyword evidence="1" id="KW-0175">Coiled coil</keyword>
<organism evidence="3 4">
    <name type="scientific">Actinokineospora auranticolor</name>
    <dbReference type="NCBI Taxonomy" id="155976"/>
    <lineage>
        <taxon>Bacteria</taxon>
        <taxon>Bacillati</taxon>
        <taxon>Actinomycetota</taxon>
        <taxon>Actinomycetes</taxon>
        <taxon>Pseudonocardiales</taxon>
        <taxon>Pseudonocardiaceae</taxon>
        <taxon>Actinokineospora</taxon>
    </lineage>
</organism>
<keyword evidence="4" id="KW-1185">Reference proteome</keyword>
<evidence type="ECO:0000313" key="4">
    <source>
        <dbReference type="Proteomes" id="UP000239203"/>
    </source>
</evidence>
<dbReference type="AlphaFoldDB" id="A0A2S6GYH8"/>
<name>A0A2S6GYH8_9PSEU</name>
<dbReference type="EMBL" id="PTIX01000002">
    <property type="protein sequence ID" value="PPK70289.1"/>
    <property type="molecule type" value="Genomic_DNA"/>
</dbReference>
<evidence type="ECO:0000256" key="1">
    <source>
        <dbReference type="SAM" id="Coils"/>
    </source>
</evidence>
<sequence length="298" mass="32160">MASSPPDRDHAGFTVVRHGFDRAQVKHYIQRLETEAAAAAGERDEVRAKVDELAGQLQIAQREIDALTDRLGKLSTSAVASAAPNAPERAARAIATAESEAGEITARAQAAAETAWADAEAVSRELRDRYRGLLADLDSQHAEAHAAHKAVITEAKAKAEVMTTAANKRQRAIDEEAERARQRTEQQFQEEMSRRRAELATEIDTARTAAETEAARLVKEATDEAAKRIATATSHIERLTALREQLAGRLRGTSDLLTQSAGLLEPLEAESELDQLPPPEASTTKLQPVRTPAGAPTA</sequence>
<feature type="region of interest" description="Disordered" evidence="2">
    <location>
        <begin position="261"/>
        <end position="298"/>
    </location>
</feature>
<reference evidence="3 4" key="1">
    <citation type="submission" date="2018-02" db="EMBL/GenBank/DDBJ databases">
        <title>Genomic Encyclopedia of Archaeal and Bacterial Type Strains, Phase II (KMG-II): from individual species to whole genera.</title>
        <authorList>
            <person name="Goeker M."/>
        </authorList>
    </citation>
    <scope>NUCLEOTIDE SEQUENCE [LARGE SCALE GENOMIC DNA]</scope>
    <source>
        <strain evidence="3 4">YU 961-1</strain>
    </source>
</reference>
<comment type="caution">
    <text evidence="3">The sequence shown here is derived from an EMBL/GenBank/DDBJ whole genome shotgun (WGS) entry which is preliminary data.</text>
</comment>
<evidence type="ECO:0000256" key="2">
    <source>
        <dbReference type="SAM" id="MobiDB-lite"/>
    </source>
</evidence>
<protein>
    <submittedName>
        <fullName evidence="3">DivIVA protein</fullName>
    </submittedName>
</protein>
<dbReference type="RefSeq" id="WP_104477148.1">
    <property type="nucleotide sequence ID" value="NZ_CP154825.1"/>
</dbReference>
<gene>
    <name evidence="3" type="ORF">CLV40_102200</name>
</gene>
<accession>A0A2S6GYH8</accession>
<evidence type="ECO:0000313" key="3">
    <source>
        <dbReference type="EMBL" id="PPK70289.1"/>
    </source>
</evidence>
<proteinExistence type="predicted"/>
<dbReference type="Proteomes" id="UP000239203">
    <property type="component" value="Unassembled WGS sequence"/>
</dbReference>